<proteinExistence type="predicted"/>
<feature type="signal peptide" evidence="1">
    <location>
        <begin position="1"/>
        <end position="26"/>
    </location>
</feature>
<dbReference type="Proteomes" id="UP000218209">
    <property type="component" value="Unassembled WGS sequence"/>
</dbReference>
<reference evidence="2 3" key="1">
    <citation type="submission" date="2017-03" db="EMBL/GenBank/DDBJ databases">
        <title>WGS assembly of Porphyra umbilicalis.</title>
        <authorList>
            <person name="Brawley S.H."/>
            <person name="Blouin N.A."/>
            <person name="Ficko-Blean E."/>
            <person name="Wheeler G.L."/>
            <person name="Lohr M."/>
            <person name="Goodson H.V."/>
            <person name="Jenkins J.W."/>
            <person name="Blaby-Haas C.E."/>
            <person name="Helliwell K.E."/>
            <person name="Chan C."/>
            <person name="Marriage T."/>
            <person name="Bhattacharya D."/>
            <person name="Klein A.S."/>
            <person name="Badis Y."/>
            <person name="Brodie J."/>
            <person name="Cao Y."/>
            <person name="Collen J."/>
            <person name="Dittami S.M."/>
            <person name="Gachon C.M."/>
            <person name="Green B.R."/>
            <person name="Karpowicz S."/>
            <person name="Kim J.W."/>
            <person name="Kudahl U."/>
            <person name="Lin S."/>
            <person name="Michel G."/>
            <person name="Mittag M."/>
            <person name="Olson B.J."/>
            <person name="Pangilinan J."/>
            <person name="Peng Y."/>
            <person name="Qiu H."/>
            <person name="Shu S."/>
            <person name="Singer J.T."/>
            <person name="Smith A.G."/>
            <person name="Sprecher B.N."/>
            <person name="Wagner V."/>
            <person name="Wang W."/>
            <person name="Wang Z.-Y."/>
            <person name="Yan J."/>
            <person name="Yarish C."/>
            <person name="Zoeuner-Riek S."/>
            <person name="Zhuang Y."/>
            <person name="Zou Y."/>
            <person name="Lindquist E.A."/>
            <person name="Grimwood J."/>
            <person name="Barry K."/>
            <person name="Rokhsar D.S."/>
            <person name="Schmutz J."/>
            <person name="Stiller J.W."/>
            <person name="Grossman A.R."/>
            <person name="Prochnik S.E."/>
        </authorList>
    </citation>
    <scope>NUCLEOTIDE SEQUENCE [LARGE SCALE GENOMIC DNA]</scope>
    <source>
        <strain evidence="2">4086291</strain>
    </source>
</reference>
<dbReference type="AlphaFoldDB" id="A0A1X6NKR2"/>
<protein>
    <submittedName>
        <fullName evidence="2">Uncharacterized protein</fullName>
    </submittedName>
</protein>
<keyword evidence="3" id="KW-1185">Reference proteome</keyword>
<evidence type="ECO:0000256" key="1">
    <source>
        <dbReference type="SAM" id="SignalP"/>
    </source>
</evidence>
<evidence type="ECO:0000313" key="3">
    <source>
        <dbReference type="Proteomes" id="UP000218209"/>
    </source>
</evidence>
<feature type="chain" id="PRO_5010859176" evidence="1">
    <location>
        <begin position="27"/>
        <end position="191"/>
    </location>
</feature>
<accession>A0A1X6NKR2</accession>
<name>A0A1X6NKR2_PORUM</name>
<sequence>MAPFKTLVVAAMAGLVVLAASVSTDAAAVPADASPAVDALTDADLTSALTRLAAADDAATDVEEMADADADTYGEEEGLALDDPSSRSIIIRCKKYLIVRVCKRIKYRCYHTYSARALVGTDADGAADAVDEAVAADTGDEAVEDMEVNAADRQHKELKAFKKVVAVKRKVILPRYCVRRECKLGKKCLVY</sequence>
<keyword evidence="1" id="KW-0732">Signal</keyword>
<organism evidence="2 3">
    <name type="scientific">Porphyra umbilicalis</name>
    <name type="common">Purple laver</name>
    <name type="synonym">Red alga</name>
    <dbReference type="NCBI Taxonomy" id="2786"/>
    <lineage>
        <taxon>Eukaryota</taxon>
        <taxon>Rhodophyta</taxon>
        <taxon>Bangiophyceae</taxon>
        <taxon>Bangiales</taxon>
        <taxon>Bangiaceae</taxon>
        <taxon>Porphyra</taxon>
    </lineage>
</organism>
<evidence type="ECO:0000313" key="2">
    <source>
        <dbReference type="EMBL" id="OSX69152.1"/>
    </source>
</evidence>
<gene>
    <name evidence="2" type="ORF">BU14_1794s0001</name>
</gene>
<dbReference type="EMBL" id="KV919739">
    <property type="protein sequence ID" value="OSX69152.1"/>
    <property type="molecule type" value="Genomic_DNA"/>
</dbReference>